<keyword evidence="4 6" id="KW-1133">Transmembrane helix</keyword>
<comment type="caution">
    <text evidence="7">The sequence shown here is derived from an EMBL/GenBank/DDBJ whole genome shotgun (WGS) entry which is preliminary data.</text>
</comment>
<dbReference type="AlphaFoldDB" id="A0A2M8ZBT7"/>
<comment type="subcellular location">
    <subcellularLocation>
        <location evidence="1">Cell membrane</location>
        <topology evidence="1">Multi-pass membrane protein</topology>
    </subcellularLocation>
</comment>
<evidence type="ECO:0000256" key="4">
    <source>
        <dbReference type="ARBA" id="ARBA00022989"/>
    </source>
</evidence>
<reference evidence="7 8" key="1">
    <citation type="submission" date="2017-11" db="EMBL/GenBank/DDBJ databases">
        <title>Understudied soil microbes with underappreciated capabilities: Untangling the Clostridium saccharolyticum group.</title>
        <authorList>
            <person name="Leschine S."/>
        </authorList>
    </citation>
    <scope>NUCLEOTIDE SEQUENCE [LARGE SCALE GENOMIC DNA]</scope>
    <source>
        <strain evidence="7 8">18A</strain>
    </source>
</reference>
<keyword evidence="2" id="KW-1003">Cell membrane</keyword>
<evidence type="ECO:0000256" key="1">
    <source>
        <dbReference type="ARBA" id="ARBA00004651"/>
    </source>
</evidence>
<feature type="transmembrane region" description="Helical" evidence="6">
    <location>
        <begin position="233"/>
        <end position="253"/>
    </location>
</feature>
<feature type="transmembrane region" description="Helical" evidence="6">
    <location>
        <begin position="98"/>
        <end position="120"/>
    </location>
</feature>
<evidence type="ECO:0000256" key="6">
    <source>
        <dbReference type="SAM" id="Phobius"/>
    </source>
</evidence>
<dbReference type="PANTHER" id="PTHR32196">
    <property type="entry name" value="ABC TRANSPORTER PERMEASE PROTEIN YPHD-RELATED-RELATED"/>
    <property type="match status" value="1"/>
</dbReference>
<evidence type="ECO:0000256" key="3">
    <source>
        <dbReference type="ARBA" id="ARBA00022692"/>
    </source>
</evidence>
<dbReference type="GO" id="GO:0022857">
    <property type="term" value="F:transmembrane transporter activity"/>
    <property type="evidence" value="ECO:0007669"/>
    <property type="project" value="InterPro"/>
</dbReference>
<dbReference type="OrthoDB" id="9789111at2"/>
<dbReference type="EMBL" id="PGET01000001">
    <property type="protein sequence ID" value="PJJ30888.1"/>
    <property type="molecule type" value="Genomic_DNA"/>
</dbReference>
<dbReference type="Pfam" id="PF02653">
    <property type="entry name" value="BPD_transp_2"/>
    <property type="match status" value="1"/>
</dbReference>
<dbReference type="RefSeq" id="WP_100307087.1">
    <property type="nucleotide sequence ID" value="NZ_PGET01000001.1"/>
</dbReference>
<name>A0A2M8ZBT7_9FIRM</name>
<sequence length="348" mass="37064">MKAGEKKNGISFGVLSKWCGEFSFIIVFVLIFLVYALTSNGLTWSGTMNIFRHSAVVGIIGLGMGLVCMTGEIDLSVGSMLALNSGLSVIMFNITDHILVTLLFALLFGAACGLINGLLVGYIKMPAFIVTLATMLIYRSFAQYICQHIDKALAGGGSSVYRMIKELSSYQPFYGLGNGKILTVPIVGLILILMTALFVYITTSTKYGKKVYAVGSNAKGAQMAGINVSLMKVSVFVLAGILTGLASFLWVAMNASSDPATTGSSYEMYAIAAVVLGGISMSGGKGKCLGILFGAMSYTIIDKIIVALKMDSLINDAIKGIILILVIVVQIIGPRIKERLTRHNERVS</sequence>
<proteinExistence type="predicted"/>
<evidence type="ECO:0000313" key="7">
    <source>
        <dbReference type="EMBL" id="PJJ30888.1"/>
    </source>
</evidence>
<feature type="transmembrane region" description="Helical" evidence="6">
    <location>
        <begin position="127"/>
        <end position="145"/>
    </location>
</feature>
<organism evidence="7 8">
    <name type="scientific">[Clostridium] celerecrescens 18A</name>
    <dbReference type="NCBI Taxonomy" id="1286362"/>
    <lineage>
        <taxon>Bacteria</taxon>
        <taxon>Bacillati</taxon>
        <taxon>Bacillota</taxon>
        <taxon>Clostridia</taxon>
        <taxon>Lachnospirales</taxon>
        <taxon>Lachnospiraceae</taxon>
        <taxon>Lacrimispora</taxon>
    </lineage>
</organism>
<keyword evidence="3 6" id="KW-0812">Transmembrane</keyword>
<feature type="transmembrane region" description="Helical" evidence="6">
    <location>
        <begin position="314"/>
        <end position="333"/>
    </location>
</feature>
<accession>A0A2M8ZBT7</accession>
<dbReference type="PANTHER" id="PTHR32196:SF72">
    <property type="entry name" value="RIBOSE IMPORT PERMEASE PROTEIN RBSC"/>
    <property type="match status" value="1"/>
</dbReference>
<dbReference type="Proteomes" id="UP000231092">
    <property type="component" value="Unassembled WGS sequence"/>
</dbReference>
<dbReference type="InterPro" id="IPR001851">
    <property type="entry name" value="ABC_transp_permease"/>
</dbReference>
<evidence type="ECO:0000256" key="5">
    <source>
        <dbReference type="ARBA" id="ARBA00023136"/>
    </source>
</evidence>
<feature type="transmembrane region" description="Helical" evidence="6">
    <location>
        <begin position="50"/>
        <end position="68"/>
    </location>
</feature>
<feature type="transmembrane region" description="Helical" evidence="6">
    <location>
        <begin position="21"/>
        <end position="38"/>
    </location>
</feature>
<keyword evidence="5 6" id="KW-0472">Membrane</keyword>
<dbReference type="GO" id="GO:0005886">
    <property type="term" value="C:plasma membrane"/>
    <property type="evidence" value="ECO:0007669"/>
    <property type="project" value="UniProtKB-SubCell"/>
</dbReference>
<evidence type="ECO:0000313" key="8">
    <source>
        <dbReference type="Proteomes" id="UP000231092"/>
    </source>
</evidence>
<dbReference type="CDD" id="cd06579">
    <property type="entry name" value="TM_PBP1_transp_AraH_like"/>
    <property type="match status" value="1"/>
</dbReference>
<evidence type="ECO:0000256" key="2">
    <source>
        <dbReference type="ARBA" id="ARBA00022475"/>
    </source>
</evidence>
<gene>
    <name evidence="7" type="ORF">H171_4508</name>
</gene>
<feature type="transmembrane region" description="Helical" evidence="6">
    <location>
        <begin position="181"/>
        <end position="201"/>
    </location>
</feature>
<protein>
    <submittedName>
        <fullName evidence="7">Ribose transport system permease protein</fullName>
    </submittedName>
</protein>
<feature type="transmembrane region" description="Helical" evidence="6">
    <location>
        <begin position="265"/>
        <end position="282"/>
    </location>
</feature>